<dbReference type="Proteomes" id="UP000681967">
    <property type="component" value="Unassembled WGS sequence"/>
</dbReference>
<accession>A0A8S3HPZ6</accession>
<evidence type="ECO:0000313" key="2">
    <source>
        <dbReference type="EMBL" id="CAF5144026.1"/>
    </source>
</evidence>
<feature type="domain" description="A to I editase" evidence="1">
    <location>
        <begin position="1"/>
        <end position="103"/>
    </location>
</feature>
<name>A0A8S3HPZ6_9BILA</name>
<evidence type="ECO:0000259" key="1">
    <source>
        <dbReference type="PROSITE" id="PS50141"/>
    </source>
</evidence>
<dbReference type="GO" id="GO:0008251">
    <property type="term" value="F:tRNA-specific adenosine deaminase activity"/>
    <property type="evidence" value="ECO:0007669"/>
    <property type="project" value="TreeGrafter"/>
</dbReference>
<dbReference type="GO" id="GO:0006382">
    <property type="term" value="P:adenosine to inosine editing"/>
    <property type="evidence" value="ECO:0007669"/>
    <property type="project" value="TreeGrafter"/>
</dbReference>
<evidence type="ECO:0000313" key="4">
    <source>
        <dbReference type="EMBL" id="CAF5186932.1"/>
    </source>
</evidence>
<dbReference type="PROSITE" id="PS50141">
    <property type="entry name" value="A_DEAMIN_EDITASE"/>
    <property type="match status" value="1"/>
</dbReference>
<dbReference type="GO" id="GO:0006396">
    <property type="term" value="P:RNA processing"/>
    <property type="evidence" value="ECO:0007669"/>
    <property type="project" value="InterPro"/>
</dbReference>
<dbReference type="Pfam" id="PF02137">
    <property type="entry name" value="A_deamin"/>
    <property type="match status" value="1"/>
</dbReference>
<evidence type="ECO:0000313" key="3">
    <source>
        <dbReference type="EMBL" id="CAF5180121.1"/>
    </source>
</evidence>
<comment type="caution">
    <text evidence="4">The sequence shown here is derived from an EMBL/GenBank/DDBJ whole genome shotgun (WGS) entry which is preliminary data.</text>
</comment>
<dbReference type="GO" id="GO:0003725">
    <property type="term" value="F:double-stranded RNA binding"/>
    <property type="evidence" value="ECO:0007669"/>
    <property type="project" value="TreeGrafter"/>
</dbReference>
<dbReference type="EMBL" id="CAJOBH010253608">
    <property type="protein sequence ID" value="CAF5144026.1"/>
    <property type="molecule type" value="Genomic_DNA"/>
</dbReference>
<dbReference type="Proteomes" id="UP000676336">
    <property type="component" value="Unassembled WGS sequence"/>
</dbReference>
<dbReference type="InterPro" id="IPR002466">
    <property type="entry name" value="A_deamin"/>
</dbReference>
<dbReference type="Proteomes" id="UP000681720">
    <property type="component" value="Unassembled WGS sequence"/>
</dbReference>
<dbReference type="PANTHER" id="PTHR10910:SF62">
    <property type="entry name" value="AT07585P-RELATED"/>
    <property type="match status" value="1"/>
</dbReference>
<protein>
    <recommendedName>
        <fullName evidence="1">A to I editase domain-containing protein</fullName>
    </recommendedName>
</protein>
<dbReference type="AlphaFoldDB" id="A0A8S3HPZ6"/>
<reference evidence="4" key="1">
    <citation type="submission" date="2021-02" db="EMBL/GenBank/DDBJ databases">
        <authorList>
            <person name="Nowell W R."/>
        </authorList>
    </citation>
    <scope>NUCLEOTIDE SEQUENCE</scope>
</reference>
<dbReference type="EMBL" id="CAJOBI010322295">
    <property type="protein sequence ID" value="CAF5186932.1"/>
    <property type="molecule type" value="Genomic_DNA"/>
</dbReference>
<dbReference type="PANTHER" id="PTHR10910">
    <property type="entry name" value="EUKARYOTE SPECIFIC DSRNA BINDING PROTEIN"/>
    <property type="match status" value="1"/>
</dbReference>
<sequence>MRTTSRAPNHAFMWNCVDQKCEVIDTLSGLTTSRESSVISKAALFQQWLALMKQIKPDSTPTIYCDAKQLEVDYQTAKMEINKAFQKGGFGLWIIKPHEQDEFDLSCSDPTLHHQINEPMPSVD</sequence>
<evidence type="ECO:0000313" key="5">
    <source>
        <dbReference type="Proteomes" id="UP000676336"/>
    </source>
</evidence>
<organism evidence="4 5">
    <name type="scientific">Rotaria magnacalcarata</name>
    <dbReference type="NCBI Taxonomy" id="392030"/>
    <lineage>
        <taxon>Eukaryota</taxon>
        <taxon>Metazoa</taxon>
        <taxon>Spiralia</taxon>
        <taxon>Gnathifera</taxon>
        <taxon>Rotifera</taxon>
        <taxon>Eurotatoria</taxon>
        <taxon>Bdelloidea</taxon>
        <taxon>Philodinida</taxon>
        <taxon>Philodinidae</taxon>
        <taxon>Rotaria</taxon>
    </lineage>
</organism>
<dbReference type="GO" id="GO:0003726">
    <property type="term" value="F:double-stranded RNA adenosine deaminase activity"/>
    <property type="evidence" value="ECO:0007669"/>
    <property type="project" value="TreeGrafter"/>
</dbReference>
<gene>
    <name evidence="2" type="ORF">BYL167_LOCUS70771</name>
    <name evidence="3" type="ORF">GIL414_LOCUS69040</name>
    <name evidence="4" type="ORF">SMN809_LOCUS70821</name>
</gene>
<dbReference type="EMBL" id="CAJOBJ010329300">
    <property type="protein sequence ID" value="CAF5180121.1"/>
    <property type="molecule type" value="Genomic_DNA"/>
</dbReference>
<dbReference type="GO" id="GO:0005730">
    <property type="term" value="C:nucleolus"/>
    <property type="evidence" value="ECO:0007669"/>
    <property type="project" value="TreeGrafter"/>
</dbReference>
<dbReference type="GO" id="GO:0005737">
    <property type="term" value="C:cytoplasm"/>
    <property type="evidence" value="ECO:0007669"/>
    <property type="project" value="TreeGrafter"/>
</dbReference>
<proteinExistence type="predicted"/>